<evidence type="ECO:0000313" key="2">
    <source>
        <dbReference type="Proteomes" id="UP000193240"/>
    </source>
</evidence>
<gene>
    <name evidence="1" type="ORF">B5807_06391</name>
</gene>
<proteinExistence type="predicted"/>
<protein>
    <submittedName>
        <fullName evidence="1">Uncharacterized protein</fullName>
    </submittedName>
</protein>
<sequence>MATSRVPLQLTNTIQKRTAEVDAYIEANGLPEPSFNPSYPPTLHLSPEADTARNAALEALEELRAHLLGPIGMVMDHLGEMSRLVSLHGLTHFKIPAALPADGTLTKITELAAKTGMHSNDTKTLVRHASSRRFLGHLPGDLVSYSAASKAILAIPALSEVLSCASSISKSLNSVV</sequence>
<evidence type="ECO:0000313" key="1">
    <source>
        <dbReference type="EMBL" id="OSS47922.1"/>
    </source>
</evidence>
<organism evidence="1 2">
    <name type="scientific">Epicoccum nigrum</name>
    <name type="common">Soil fungus</name>
    <name type="synonym">Epicoccum purpurascens</name>
    <dbReference type="NCBI Taxonomy" id="105696"/>
    <lineage>
        <taxon>Eukaryota</taxon>
        <taxon>Fungi</taxon>
        <taxon>Dikarya</taxon>
        <taxon>Ascomycota</taxon>
        <taxon>Pezizomycotina</taxon>
        <taxon>Dothideomycetes</taxon>
        <taxon>Pleosporomycetidae</taxon>
        <taxon>Pleosporales</taxon>
        <taxon>Pleosporineae</taxon>
        <taxon>Didymellaceae</taxon>
        <taxon>Epicoccum</taxon>
    </lineage>
</organism>
<dbReference type="EMBL" id="KZ107847">
    <property type="protein sequence ID" value="OSS47922.1"/>
    <property type="molecule type" value="Genomic_DNA"/>
</dbReference>
<keyword evidence="2" id="KW-1185">Reference proteome</keyword>
<dbReference type="InParanoid" id="A0A1Y2LWB2"/>
<reference evidence="1 2" key="1">
    <citation type="journal article" date="2017" name="Genome Announc.">
        <title>Genome sequence of the saprophytic ascomycete Epicoccum nigrum ICMP 19927 strain isolated from New Zealand.</title>
        <authorList>
            <person name="Fokin M."/>
            <person name="Fleetwood D."/>
            <person name="Weir B.S."/>
            <person name="Villas-Boas S.G."/>
        </authorList>
    </citation>
    <scope>NUCLEOTIDE SEQUENCE [LARGE SCALE GENOMIC DNA]</scope>
    <source>
        <strain evidence="1 2">ICMP 19927</strain>
    </source>
</reference>
<accession>A0A1Y2LWB2</accession>
<dbReference type="AlphaFoldDB" id="A0A1Y2LWB2"/>
<dbReference type="Proteomes" id="UP000193240">
    <property type="component" value="Unassembled WGS sequence"/>
</dbReference>
<dbReference type="OMA" id="MTIRVFD"/>
<name>A0A1Y2LWB2_EPING</name>